<evidence type="ECO:0000313" key="2">
    <source>
        <dbReference type="Proteomes" id="UP000799755"/>
    </source>
</evidence>
<comment type="caution">
    <text evidence="1">The sequence shown here is derived from an EMBL/GenBank/DDBJ whole genome shotgun (WGS) entry which is preliminary data.</text>
</comment>
<name>A0ACB6QQX9_9PLEO</name>
<protein>
    <submittedName>
        <fullName evidence="1">Uncharacterized protein</fullName>
    </submittedName>
</protein>
<organism evidence="1 2">
    <name type="scientific">Lindgomyces ingoldianus</name>
    <dbReference type="NCBI Taxonomy" id="673940"/>
    <lineage>
        <taxon>Eukaryota</taxon>
        <taxon>Fungi</taxon>
        <taxon>Dikarya</taxon>
        <taxon>Ascomycota</taxon>
        <taxon>Pezizomycotina</taxon>
        <taxon>Dothideomycetes</taxon>
        <taxon>Pleosporomycetidae</taxon>
        <taxon>Pleosporales</taxon>
        <taxon>Lindgomycetaceae</taxon>
        <taxon>Lindgomyces</taxon>
    </lineage>
</organism>
<dbReference type="EMBL" id="MU003512">
    <property type="protein sequence ID" value="KAF2469393.1"/>
    <property type="molecule type" value="Genomic_DNA"/>
</dbReference>
<proteinExistence type="predicted"/>
<reference evidence="1" key="1">
    <citation type="journal article" date="2020" name="Stud. Mycol.">
        <title>101 Dothideomycetes genomes: a test case for predicting lifestyles and emergence of pathogens.</title>
        <authorList>
            <person name="Haridas S."/>
            <person name="Albert R."/>
            <person name="Binder M."/>
            <person name="Bloem J."/>
            <person name="Labutti K."/>
            <person name="Salamov A."/>
            <person name="Andreopoulos B."/>
            <person name="Baker S."/>
            <person name="Barry K."/>
            <person name="Bills G."/>
            <person name="Bluhm B."/>
            <person name="Cannon C."/>
            <person name="Castanera R."/>
            <person name="Culley D."/>
            <person name="Daum C."/>
            <person name="Ezra D."/>
            <person name="Gonzalez J."/>
            <person name="Henrissat B."/>
            <person name="Kuo A."/>
            <person name="Liang C."/>
            <person name="Lipzen A."/>
            <person name="Lutzoni F."/>
            <person name="Magnuson J."/>
            <person name="Mondo S."/>
            <person name="Nolan M."/>
            <person name="Ohm R."/>
            <person name="Pangilinan J."/>
            <person name="Park H.-J."/>
            <person name="Ramirez L."/>
            <person name="Alfaro M."/>
            <person name="Sun H."/>
            <person name="Tritt A."/>
            <person name="Yoshinaga Y."/>
            <person name="Zwiers L.-H."/>
            <person name="Turgeon B."/>
            <person name="Goodwin S."/>
            <person name="Spatafora J."/>
            <person name="Crous P."/>
            <person name="Grigoriev I."/>
        </authorList>
    </citation>
    <scope>NUCLEOTIDE SEQUENCE</scope>
    <source>
        <strain evidence="1">ATCC 200398</strain>
    </source>
</reference>
<accession>A0ACB6QQX9</accession>
<sequence>MAQHITASNRGPLVQIFTWFFFFVGLFFFVVRLVTKHALASPYKIEDAIIIVAIILSLGQSIAVSAAVSNGLGKPLESLNEAQIEATLKSQYVAIILLIACLGTTKLSIAVFVKGLSPDVHHHRYSNWIGLSSLVWMVIGLISAIFQCSPPHTWDPLNGNHCVNLRAWWTFIALGNMLTDVFIVAVQFFLLWGVQLPMSNKFILFSIFSFRLGVVGATIAQLYVYYQSFDSLDITLRAWLPALLNQLIQSLSISTACIPHLKRFLDSLESGMIRVREPSRMDNSQVGTELGGVGGSNSTRASSKKQRISGSLLR</sequence>
<gene>
    <name evidence="1" type="ORF">BDR25DRAFT_288944</name>
</gene>
<keyword evidence="2" id="KW-1185">Reference proteome</keyword>
<dbReference type="Proteomes" id="UP000799755">
    <property type="component" value="Unassembled WGS sequence"/>
</dbReference>
<evidence type="ECO:0000313" key="1">
    <source>
        <dbReference type="EMBL" id="KAF2469393.1"/>
    </source>
</evidence>